<dbReference type="SMART" id="SM00421">
    <property type="entry name" value="HTH_LUXR"/>
    <property type="match status" value="1"/>
</dbReference>
<reference evidence="5 6" key="1">
    <citation type="submission" date="2016-02" db="EMBL/GenBank/DDBJ databases">
        <title>Complete genome of Sinomonas atrocyanea KCTC 3377.</title>
        <authorList>
            <person name="Kim K.M."/>
        </authorList>
    </citation>
    <scope>NUCLEOTIDE SEQUENCE [LARGE SCALE GENOMIC DNA]</scope>
    <source>
        <strain evidence="5 6">KCTC 3377</strain>
    </source>
</reference>
<dbReference type="PANTHER" id="PTHR44688:SF16">
    <property type="entry name" value="DNA-BINDING TRANSCRIPTIONAL ACTIVATOR DEVR_DOSR"/>
    <property type="match status" value="1"/>
</dbReference>
<dbReference type="EMBL" id="CP014518">
    <property type="protein sequence ID" value="AMM32153.1"/>
    <property type="molecule type" value="Genomic_DNA"/>
</dbReference>
<keyword evidence="1" id="KW-0805">Transcription regulation</keyword>
<evidence type="ECO:0000256" key="2">
    <source>
        <dbReference type="ARBA" id="ARBA00023125"/>
    </source>
</evidence>
<dbReference type="PRINTS" id="PR00038">
    <property type="entry name" value="HTHLUXR"/>
</dbReference>
<dbReference type="SUPFAM" id="SSF46894">
    <property type="entry name" value="C-terminal effector domain of the bipartite response regulators"/>
    <property type="match status" value="1"/>
</dbReference>
<dbReference type="PANTHER" id="PTHR44688">
    <property type="entry name" value="DNA-BINDING TRANSCRIPTIONAL ACTIVATOR DEVR_DOSR"/>
    <property type="match status" value="1"/>
</dbReference>
<dbReference type="SMART" id="SM00382">
    <property type="entry name" value="AAA"/>
    <property type="match status" value="1"/>
</dbReference>
<accession>A0A126ZYH3</accession>
<dbReference type="GO" id="GO:0003677">
    <property type="term" value="F:DNA binding"/>
    <property type="evidence" value="ECO:0007669"/>
    <property type="project" value="UniProtKB-KW"/>
</dbReference>
<dbReference type="InterPro" id="IPR003593">
    <property type="entry name" value="AAA+_ATPase"/>
</dbReference>
<protein>
    <recommendedName>
        <fullName evidence="4">HTH luxR-type domain-containing protein</fullName>
    </recommendedName>
</protein>
<name>A0A126ZYH3_9MICC</name>
<keyword evidence="2" id="KW-0238">DNA-binding</keyword>
<evidence type="ECO:0000313" key="6">
    <source>
        <dbReference type="Proteomes" id="UP000070134"/>
    </source>
</evidence>
<dbReference type="Gene3D" id="3.40.50.300">
    <property type="entry name" value="P-loop containing nucleotide triphosphate hydrolases"/>
    <property type="match status" value="1"/>
</dbReference>
<dbReference type="Pfam" id="PF13191">
    <property type="entry name" value="AAA_16"/>
    <property type="match status" value="1"/>
</dbReference>
<dbReference type="InterPro" id="IPR036388">
    <property type="entry name" value="WH-like_DNA-bd_sf"/>
</dbReference>
<dbReference type="GO" id="GO:0006355">
    <property type="term" value="P:regulation of DNA-templated transcription"/>
    <property type="evidence" value="ECO:0007669"/>
    <property type="project" value="InterPro"/>
</dbReference>
<dbReference type="STRING" id="37927.SA2016_1476"/>
<dbReference type="InterPro" id="IPR016032">
    <property type="entry name" value="Sig_transdc_resp-reg_C-effctor"/>
</dbReference>
<feature type="domain" description="HTH luxR-type" evidence="4">
    <location>
        <begin position="846"/>
        <end position="909"/>
    </location>
</feature>
<dbReference type="Proteomes" id="UP000070134">
    <property type="component" value="Chromosome"/>
</dbReference>
<dbReference type="CDD" id="cd00009">
    <property type="entry name" value="AAA"/>
    <property type="match status" value="1"/>
</dbReference>
<dbReference type="InterPro" id="IPR027417">
    <property type="entry name" value="P-loop_NTPase"/>
</dbReference>
<sequence length="909" mass="96003">MNASRGSRGDHRDYSMAPDGLAPTQQAVISATAEALHRGVPGAVIVSGEPGTGKTHLIKTVTAQLRDDVRFVAITPGESLRHIPYGALLQCLRHLTPEEAQDRVGILRALWAELHGAEPHDGGGPERPIVIVLDDAHHLDDDSAGVLAEAVASSWVRVLATASSSAGLPGDLLDLWRDGLAERFDLGPLSLEESREAAGKRLGGRLSITAAAVLHALSAGNPLHLVRLTEEATAAGTLVQRRGIWLLTGDFASRGQALGAPVRSAMESLAAAEREALTLIALTEPLPRAAARTLIERAVFDRLTDAGWLADAGHASVRLRYPLVADAIRAMTTSTRRLHLLRRATAVGGDELRQPSNELRLFELALETGTIPPFHELARGAAHAVSRFRNDLGLRAAALVDGEAERSLMRAIPARAHLNLGDPAAALADLSRGPVDPNDLDDVLAGTLIGFAARAARGETSAMDDDAARLERAAEAIERGTPTGDIVFGPGPRSVVMRRARLLRALAADERGDIAAVEAAVVDERRAVHATPPAPIEQALWTLLEGSVLLAQGQYATSARMAGSVLAQIEIDDEHFPLEEYGLVRYLSALVLGGDWASVVKVSEGYTGVRSRPIVAFGPGLYCARAFALLHSDRGEEAVPILGDVVENLELMDPLRLLAVAASFAAWAAAAAGDEEGAREYLARAEGCAEVGSAAMRELAAMHRAGAAEILEPGAGLAALAEIAERNRAAGRPGWELIAWVLYLELGGRDEAGRAAEVAAAAEGSWAKGWGAWARAEAEEHGDAYLAAADHFRALGLNRRARGAYARAAACFDAAGDRIAARRAGAAARACEGLPGAGEAGEAEEAVLASLRLSPREQDVVDLAVEGLSDRQIADRLHLSVRTVEGHLHRSYAKLGIRSREDLRAAVED</sequence>
<dbReference type="PROSITE" id="PS50043">
    <property type="entry name" value="HTH_LUXR_2"/>
    <property type="match status" value="1"/>
</dbReference>
<organism evidence="5 6">
    <name type="scientific">Sinomonas atrocyanea</name>
    <dbReference type="NCBI Taxonomy" id="37927"/>
    <lineage>
        <taxon>Bacteria</taxon>
        <taxon>Bacillati</taxon>
        <taxon>Actinomycetota</taxon>
        <taxon>Actinomycetes</taxon>
        <taxon>Micrococcales</taxon>
        <taxon>Micrococcaceae</taxon>
        <taxon>Sinomonas</taxon>
    </lineage>
</organism>
<gene>
    <name evidence="5" type="ORF">SA2016_1476</name>
</gene>
<keyword evidence="3" id="KW-0804">Transcription</keyword>
<evidence type="ECO:0000256" key="3">
    <source>
        <dbReference type="ARBA" id="ARBA00023163"/>
    </source>
</evidence>
<dbReference type="KEGG" id="satk:SA2016_1476"/>
<dbReference type="CDD" id="cd06170">
    <property type="entry name" value="LuxR_C_like"/>
    <property type="match status" value="1"/>
</dbReference>
<proteinExistence type="predicted"/>
<evidence type="ECO:0000259" key="4">
    <source>
        <dbReference type="PROSITE" id="PS50043"/>
    </source>
</evidence>
<dbReference type="RefSeq" id="WP_066496981.1">
    <property type="nucleotide sequence ID" value="NZ_BJMO01000030.1"/>
</dbReference>
<dbReference type="SUPFAM" id="SSF52540">
    <property type="entry name" value="P-loop containing nucleoside triphosphate hydrolases"/>
    <property type="match status" value="1"/>
</dbReference>
<keyword evidence="6" id="KW-1185">Reference proteome</keyword>
<dbReference type="InterPro" id="IPR000792">
    <property type="entry name" value="Tscrpt_reg_LuxR_C"/>
</dbReference>
<dbReference type="PATRIC" id="fig|37927.3.peg.1524"/>
<dbReference type="Gene3D" id="1.10.10.10">
    <property type="entry name" value="Winged helix-like DNA-binding domain superfamily/Winged helix DNA-binding domain"/>
    <property type="match status" value="1"/>
</dbReference>
<evidence type="ECO:0000256" key="1">
    <source>
        <dbReference type="ARBA" id="ARBA00023015"/>
    </source>
</evidence>
<evidence type="ECO:0000313" key="5">
    <source>
        <dbReference type="EMBL" id="AMM32153.1"/>
    </source>
</evidence>
<dbReference type="InterPro" id="IPR041664">
    <property type="entry name" value="AAA_16"/>
</dbReference>
<dbReference type="AlphaFoldDB" id="A0A126ZYH3"/>
<dbReference type="Pfam" id="PF00196">
    <property type="entry name" value="GerE"/>
    <property type="match status" value="1"/>
</dbReference>